<evidence type="ECO:0000313" key="2">
    <source>
        <dbReference type="Proteomes" id="UP000607197"/>
    </source>
</evidence>
<reference evidence="1" key="2">
    <citation type="submission" date="2020-09" db="EMBL/GenBank/DDBJ databases">
        <authorList>
            <person name="Sun Q."/>
            <person name="Ohkuma M."/>
        </authorList>
    </citation>
    <scope>NUCLEOTIDE SEQUENCE</scope>
    <source>
        <strain evidence="1">JCM 19596</strain>
    </source>
</reference>
<accession>A0A830FL33</accession>
<dbReference type="SFLD" id="SFLDG01018">
    <property type="entry name" value="Squalene/Phytoene_Synthase_Lik"/>
    <property type="match status" value="1"/>
</dbReference>
<dbReference type="Proteomes" id="UP000607197">
    <property type="component" value="Unassembled WGS sequence"/>
</dbReference>
<reference evidence="1" key="1">
    <citation type="journal article" date="2014" name="Int. J. Syst. Evol. Microbiol.">
        <title>Complete genome sequence of Corynebacterium casei LMG S-19264T (=DSM 44701T), isolated from a smear-ripened cheese.</title>
        <authorList>
            <consortium name="US DOE Joint Genome Institute (JGI-PGF)"/>
            <person name="Walter F."/>
            <person name="Albersmeier A."/>
            <person name="Kalinowski J."/>
            <person name="Ruckert C."/>
        </authorList>
    </citation>
    <scope>NUCLEOTIDE SEQUENCE</scope>
    <source>
        <strain evidence="1">JCM 19596</strain>
    </source>
</reference>
<keyword evidence="2" id="KW-1185">Reference proteome</keyword>
<proteinExistence type="predicted"/>
<dbReference type="AlphaFoldDB" id="A0A830FL33"/>
<dbReference type="InterPro" id="IPR044844">
    <property type="entry name" value="Trans_IPPS_euk-type"/>
</dbReference>
<dbReference type="GO" id="GO:0045338">
    <property type="term" value="P:farnesyl diphosphate metabolic process"/>
    <property type="evidence" value="ECO:0007669"/>
    <property type="project" value="InterPro"/>
</dbReference>
<dbReference type="InterPro" id="IPR008949">
    <property type="entry name" value="Isoprenoid_synthase_dom_sf"/>
</dbReference>
<dbReference type="RefSeq" id="WP_188979489.1">
    <property type="nucleotide sequence ID" value="NZ_BMPG01000003.1"/>
</dbReference>
<evidence type="ECO:0000313" key="1">
    <source>
        <dbReference type="EMBL" id="GGL66404.1"/>
    </source>
</evidence>
<dbReference type="OrthoDB" id="192754at2157"/>
<dbReference type="Pfam" id="PF00494">
    <property type="entry name" value="SQS_PSY"/>
    <property type="match status" value="1"/>
</dbReference>
<organism evidence="1 2">
    <name type="scientific">Halocalculus aciditolerans</name>
    <dbReference type="NCBI Taxonomy" id="1383812"/>
    <lineage>
        <taxon>Archaea</taxon>
        <taxon>Methanobacteriati</taxon>
        <taxon>Methanobacteriota</taxon>
        <taxon>Stenosarchaea group</taxon>
        <taxon>Halobacteria</taxon>
        <taxon>Halobacteriales</taxon>
        <taxon>Halobacteriaceae</taxon>
        <taxon>Halocalculus</taxon>
    </lineage>
</organism>
<dbReference type="Gene3D" id="1.10.600.10">
    <property type="entry name" value="Farnesyl Diphosphate Synthase"/>
    <property type="match status" value="1"/>
</dbReference>
<dbReference type="GO" id="GO:0051996">
    <property type="term" value="F:squalene synthase [NAD(P)H] activity"/>
    <property type="evidence" value="ECO:0007669"/>
    <property type="project" value="InterPro"/>
</dbReference>
<dbReference type="PANTHER" id="PTHR11626:SF2">
    <property type="entry name" value="SQUALENE SYNTHASE"/>
    <property type="match status" value="1"/>
</dbReference>
<dbReference type="InterPro" id="IPR002060">
    <property type="entry name" value="Squ/phyt_synthse"/>
</dbReference>
<dbReference type="SFLD" id="SFLDS00005">
    <property type="entry name" value="Isoprenoid_Synthase_Type_I"/>
    <property type="match status" value="1"/>
</dbReference>
<name>A0A830FL33_9EURY</name>
<keyword evidence="1" id="KW-0808">Transferase</keyword>
<sequence>MNPVESPEPDLDWCHEAVQGVSRTFALTVDVLDEPMASHVCLGYLLCRVADTIEDANHIPPAEQAALLRTYDAALDPDSETTITEFRAAAEEWLPAPADRDEDWAVVAAAPTVWATFTEQPEPVRDAIVAPIREMVDGMAMFVERHADTGGLRLDDRSELEEYCYYAAGTVGILITNLLTRRGVAEERAETLYGTAEEFGLLLQLINVSKDAYDDYTSENNVYLPATWFEEEGIDQEAVVDPAARESAASVVHRTATHAATFLDDAQTYLESMPLSHGNKTAAWSVPFLLGVGTLRELKARPEDALTESGVKISRREVFAVMEAAHDAGADSLTGLRETVARKPYHHATE</sequence>
<gene>
    <name evidence="1" type="ORF">GCM10009039_25450</name>
</gene>
<dbReference type="SUPFAM" id="SSF48576">
    <property type="entry name" value="Terpenoid synthases"/>
    <property type="match status" value="1"/>
</dbReference>
<dbReference type="PANTHER" id="PTHR11626">
    <property type="entry name" value="FARNESYL-DIPHOSPHATE FARNESYLTRANSFERASE"/>
    <property type="match status" value="1"/>
</dbReference>
<comment type="caution">
    <text evidence="1">The sequence shown here is derived from an EMBL/GenBank/DDBJ whole genome shotgun (WGS) entry which is preliminary data.</text>
</comment>
<dbReference type="EMBL" id="BMPG01000003">
    <property type="protein sequence ID" value="GGL66404.1"/>
    <property type="molecule type" value="Genomic_DNA"/>
</dbReference>
<protein>
    <submittedName>
        <fullName evidence="1">Farnesyl-diphosphate farnesyltransferase</fullName>
    </submittedName>
</protein>